<protein>
    <recommendedName>
        <fullName evidence="4">Transposase</fullName>
    </recommendedName>
</protein>
<dbReference type="InterPro" id="IPR002514">
    <property type="entry name" value="Transposase_8"/>
</dbReference>
<keyword evidence="3" id="KW-1185">Reference proteome</keyword>
<organism evidence="2 3">
    <name type="scientific">Georgenia daeguensis</name>
    <dbReference type="NCBI Taxonomy" id="908355"/>
    <lineage>
        <taxon>Bacteria</taxon>
        <taxon>Bacillati</taxon>
        <taxon>Actinomycetota</taxon>
        <taxon>Actinomycetes</taxon>
        <taxon>Micrococcales</taxon>
        <taxon>Bogoriellaceae</taxon>
        <taxon>Georgenia</taxon>
    </lineage>
</organism>
<comment type="caution">
    <text evidence="2">The sequence shown here is derived from an EMBL/GenBank/DDBJ whole genome shotgun (WGS) entry which is preliminary data.</text>
</comment>
<name>A0ABP6UT14_9MICO</name>
<dbReference type="PANTHER" id="PTHR33609">
    <property type="entry name" value="LOW CALCIUM RESPONSE LOCUS PROTEIN S"/>
    <property type="match status" value="1"/>
</dbReference>
<accession>A0ABP6UT14</accession>
<dbReference type="InterPro" id="IPR009057">
    <property type="entry name" value="Homeodomain-like_sf"/>
</dbReference>
<dbReference type="Gene3D" id="1.10.10.60">
    <property type="entry name" value="Homeodomain-like"/>
    <property type="match status" value="1"/>
</dbReference>
<evidence type="ECO:0000313" key="3">
    <source>
        <dbReference type="Proteomes" id="UP001499841"/>
    </source>
</evidence>
<evidence type="ECO:0000256" key="1">
    <source>
        <dbReference type="SAM" id="Coils"/>
    </source>
</evidence>
<dbReference type="SUPFAM" id="SSF46689">
    <property type="entry name" value="Homeodomain-like"/>
    <property type="match status" value="1"/>
</dbReference>
<gene>
    <name evidence="2" type="ORF">GCM10022262_42930</name>
</gene>
<dbReference type="PANTHER" id="PTHR33609:SF1">
    <property type="entry name" value="TRANSPOSASE"/>
    <property type="match status" value="1"/>
</dbReference>
<dbReference type="Pfam" id="PF01527">
    <property type="entry name" value="HTH_Tnp_1"/>
    <property type="match status" value="1"/>
</dbReference>
<dbReference type="InterPro" id="IPR052546">
    <property type="entry name" value="Transposase_8_domain"/>
</dbReference>
<feature type="coiled-coil region" evidence="1">
    <location>
        <begin position="81"/>
        <end position="111"/>
    </location>
</feature>
<dbReference type="Proteomes" id="UP001499841">
    <property type="component" value="Unassembled WGS sequence"/>
</dbReference>
<keyword evidence="1" id="KW-0175">Coiled coil</keyword>
<sequence length="113" mass="12654">MVLRVVLLPEGSGRETGQIMSNSRKRHTPEQVVRKLGQADRMLADGADVAAVCRELGVSEQTYYRWRNQFGGLKADDAKRLKELEKQNGTLKRLLAEAELEKAALKELAEGNF</sequence>
<dbReference type="EMBL" id="BAABBA010000087">
    <property type="protein sequence ID" value="GAA3515668.1"/>
    <property type="molecule type" value="Genomic_DNA"/>
</dbReference>
<evidence type="ECO:0000313" key="2">
    <source>
        <dbReference type="EMBL" id="GAA3515668.1"/>
    </source>
</evidence>
<evidence type="ECO:0008006" key="4">
    <source>
        <dbReference type="Google" id="ProtNLM"/>
    </source>
</evidence>
<proteinExistence type="predicted"/>
<reference evidence="3" key="1">
    <citation type="journal article" date="2019" name="Int. J. Syst. Evol. Microbiol.">
        <title>The Global Catalogue of Microorganisms (GCM) 10K type strain sequencing project: providing services to taxonomists for standard genome sequencing and annotation.</title>
        <authorList>
            <consortium name="The Broad Institute Genomics Platform"/>
            <consortium name="The Broad Institute Genome Sequencing Center for Infectious Disease"/>
            <person name="Wu L."/>
            <person name="Ma J."/>
        </authorList>
    </citation>
    <scope>NUCLEOTIDE SEQUENCE [LARGE SCALE GENOMIC DNA]</scope>
    <source>
        <strain evidence="3">JCM 17459</strain>
    </source>
</reference>